<dbReference type="InterPro" id="IPR005586">
    <property type="entry name" value="ABC_trans_aux"/>
</dbReference>
<comment type="caution">
    <text evidence="3">The sequence shown here is derived from an EMBL/GenBank/DDBJ whole genome shotgun (WGS) entry which is preliminary data.</text>
</comment>
<accession>G9ZG25</accession>
<organism evidence="3 4">
    <name type="scientific">Cardiobacterium valvarum F0432</name>
    <dbReference type="NCBI Taxonomy" id="797473"/>
    <lineage>
        <taxon>Bacteria</taxon>
        <taxon>Pseudomonadati</taxon>
        <taxon>Pseudomonadota</taxon>
        <taxon>Gammaproteobacteria</taxon>
        <taxon>Cardiobacteriales</taxon>
        <taxon>Cardiobacteriaceae</taxon>
        <taxon>Cardiobacterium</taxon>
    </lineage>
</organism>
<evidence type="ECO:0000256" key="1">
    <source>
        <dbReference type="SAM" id="MobiDB-lite"/>
    </source>
</evidence>
<evidence type="ECO:0000313" key="3">
    <source>
        <dbReference type="EMBL" id="EHM53489.1"/>
    </source>
</evidence>
<dbReference type="EMBL" id="AGCM01000098">
    <property type="protein sequence ID" value="EHM53489.1"/>
    <property type="molecule type" value="Genomic_DNA"/>
</dbReference>
<name>G9ZG25_9GAMM</name>
<proteinExistence type="predicted"/>
<feature type="region of interest" description="Disordered" evidence="1">
    <location>
        <begin position="1"/>
        <end position="24"/>
    </location>
</feature>
<evidence type="ECO:0000313" key="4">
    <source>
        <dbReference type="Proteomes" id="UP000004750"/>
    </source>
</evidence>
<feature type="domain" description="ABC-type transport auxiliary lipoprotein component" evidence="2">
    <location>
        <begin position="3"/>
        <end position="57"/>
    </location>
</feature>
<dbReference type="Gene3D" id="3.40.50.10610">
    <property type="entry name" value="ABC-type transport auxiliary lipoprotein component"/>
    <property type="match status" value="1"/>
</dbReference>
<gene>
    <name evidence="3" type="ORF">HMPREF9080_01724</name>
</gene>
<evidence type="ECO:0000259" key="2">
    <source>
        <dbReference type="Pfam" id="PF03886"/>
    </source>
</evidence>
<reference evidence="3 4" key="1">
    <citation type="submission" date="2011-08" db="EMBL/GenBank/DDBJ databases">
        <authorList>
            <person name="Weinstock G."/>
            <person name="Sodergren E."/>
            <person name="Clifton S."/>
            <person name="Fulton L."/>
            <person name="Fulton B."/>
            <person name="Courtney L."/>
            <person name="Fronick C."/>
            <person name="Harrison M."/>
            <person name="Strong C."/>
            <person name="Farmer C."/>
            <person name="Delahaunty K."/>
            <person name="Markovic C."/>
            <person name="Hall O."/>
            <person name="Minx P."/>
            <person name="Tomlinson C."/>
            <person name="Mitreva M."/>
            <person name="Hou S."/>
            <person name="Chen J."/>
            <person name="Wollam A."/>
            <person name="Pepin K.H."/>
            <person name="Johnson M."/>
            <person name="Bhonagiri V."/>
            <person name="Zhang X."/>
            <person name="Suruliraj S."/>
            <person name="Warren W."/>
            <person name="Chinwalla A."/>
            <person name="Mardis E.R."/>
            <person name="Wilson R.K."/>
        </authorList>
    </citation>
    <scope>NUCLEOTIDE SEQUENCE [LARGE SCALE GENOMIC DNA]</scope>
    <source>
        <strain evidence="3 4">F0432</strain>
    </source>
</reference>
<feature type="compositionally biased region" description="Basic and acidic residues" evidence="1">
    <location>
        <begin position="15"/>
        <end position="24"/>
    </location>
</feature>
<dbReference type="AlphaFoldDB" id="G9ZG25"/>
<dbReference type="Pfam" id="PF03886">
    <property type="entry name" value="ABC_trans_aux"/>
    <property type="match status" value="1"/>
</dbReference>
<dbReference type="Proteomes" id="UP000004750">
    <property type="component" value="Unassembled WGS sequence"/>
</dbReference>
<protein>
    <recommendedName>
        <fullName evidence="2">ABC-type transport auxiliary lipoprotein component domain-containing protein</fullName>
    </recommendedName>
</protein>
<dbReference type="HOGENOM" id="CLU_2895722_0_0_6"/>
<dbReference type="SUPFAM" id="SSF159594">
    <property type="entry name" value="XCC0632-like"/>
    <property type="match status" value="1"/>
</dbReference>
<sequence length="62" mass="6992">MQAKQYRLSAQWQNTRRDGDKPDNHEYRRLFPLTKTDPDSLVAATATAVQQLAQAIAASLPH</sequence>